<evidence type="ECO:0000313" key="3">
    <source>
        <dbReference type="Proteomes" id="UP000184330"/>
    </source>
</evidence>
<dbReference type="EMBL" id="FJOG01000009">
    <property type="protein sequence ID" value="CZR57177.1"/>
    <property type="molecule type" value="Genomic_DNA"/>
</dbReference>
<reference evidence="2 3" key="1">
    <citation type="submission" date="2016-03" db="EMBL/GenBank/DDBJ databases">
        <authorList>
            <person name="Ploux O."/>
        </authorList>
    </citation>
    <scope>NUCLEOTIDE SEQUENCE [LARGE SCALE GENOMIC DNA]</scope>
    <source>
        <strain evidence="2 3">UAMH 11012</strain>
    </source>
</reference>
<keyword evidence="2" id="KW-0808">Transferase</keyword>
<dbReference type="SUPFAM" id="SSF55729">
    <property type="entry name" value="Acyl-CoA N-acyltransferases (Nat)"/>
    <property type="match status" value="1"/>
</dbReference>
<dbReference type="InterPro" id="IPR016181">
    <property type="entry name" value="Acyl_CoA_acyltransferase"/>
</dbReference>
<dbReference type="GO" id="GO:0016747">
    <property type="term" value="F:acyltransferase activity, transferring groups other than amino-acyl groups"/>
    <property type="evidence" value="ECO:0007669"/>
    <property type="project" value="InterPro"/>
</dbReference>
<accession>A0A1L7WWN5</accession>
<evidence type="ECO:0000259" key="1">
    <source>
        <dbReference type="PROSITE" id="PS51186"/>
    </source>
</evidence>
<dbReference type="PROSITE" id="PS51186">
    <property type="entry name" value="GNAT"/>
    <property type="match status" value="1"/>
</dbReference>
<dbReference type="Pfam" id="PF00583">
    <property type="entry name" value="Acetyltransf_1"/>
    <property type="match status" value="1"/>
</dbReference>
<dbReference type="InterPro" id="IPR052777">
    <property type="entry name" value="Acetyltransferase_Enz"/>
</dbReference>
<organism evidence="2 3">
    <name type="scientific">Phialocephala subalpina</name>
    <dbReference type="NCBI Taxonomy" id="576137"/>
    <lineage>
        <taxon>Eukaryota</taxon>
        <taxon>Fungi</taxon>
        <taxon>Dikarya</taxon>
        <taxon>Ascomycota</taxon>
        <taxon>Pezizomycotina</taxon>
        <taxon>Leotiomycetes</taxon>
        <taxon>Helotiales</taxon>
        <taxon>Mollisiaceae</taxon>
        <taxon>Phialocephala</taxon>
        <taxon>Phialocephala fortinii species complex</taxon>
    </lineage>
</organism>
<feature type="domain" description="N-acetyltransferase" evidence="1">
    <location>
        <begin position="11"/>
        <end position="177"/>
    </location>
</feature>
<proteinExistence type="predicted"/>
<protein>
    <submittedName>
        <fullName evidence="2">Related to N-acetyltransferase</fullName>
    </submittedName>
</protein>
<dbReference type="Gene3D" id="3.40.630.30">
    <property type="match status" value="1"/>
</dbReference>
<sequence length="181" mass="19713">MADNKASKFTIRIPSYPSDIPAIRGLFTAYALSIGIDLSFQNFEAELASLPGKYASPNGAVLLAFLNGSDGEEAIGCIAVRPLPSPTNITVNGQSPKVCEMKRLYCTPASRGLGVGRALAENLIEIAEEFEYDEMRLDTLPSMEGARKLYHSLGFVDIDAYYETPLEGTIFLSKRLSPRRG</sequence>
<evidence type="ECO:0000313" key="2">
    <source>
        <dbReference type="EMBL" id="CZR57177.1"/>
    </source>
</evidence>
<dbReference type="AlphaFoldDB" id="A0A1L7WWN5"/>
<keyword evidence="3" id="KW-1185">Reference proteome</keyword>
<dbReference type="PANTHER" id="PTHR43305:SF1">
    <property type="entry name" value="FAMILY N-ACETYLTRANSFERASE, PUTATIVE (AFU_ORTHOLOGUE AFUA_2G01380)-RELATED"/>
    <property type="match status" value="1"/>
</dbReference>
<name>A0A1L7WWN5_9HELO</name>
<dbReference type="PANTHER" id="PTHR43305">
    <property type="entry name" value="FAMILY N-ACETYLTRANSFERASE, PUTATIVE (AFU_ORTHOLOGUE AFUA_2G01380)-RELATED"/>
    <property type="match status" value="1"/>
</dbReference>
<dbReference type="STRING" id="576137.A0A1L7WWN5"/>
<dbReference type="Proteomes" id="UP000184330">
    <property type="component" value="Unassembled WGS sequence"/>
</dbReference>
<gene>
    <name evidence="2" type="ORF">PAC_07066</name>
</gene>
<dbReference type="InterPro" id="IPR000182">
    <property type="entry name" value="GNAT_dom"/>
</dbReference>
<dbReference type="CDD" id="cd04301">
    <property type="entry name" value="NAT_SF"/>
    <property type="match status" value="1"/>
</dbReference>
<dbReference type="OrthoDB" id="41532at2759"/>